<dbReference type="AlphaFoldDB" id="A0A644ZJP5"/>
<evidence type="ECO:0000259" key="2">
    <source>
        <dbReference type="Pfam" id="PF00210"/>
    </source>
</evidence>
<dbReference type="SUPFAM" id="SSF47240">
    <property type="entry name" value="Ferritin-like"/>
    <property type="match status" value="1"/>
</dbReference>
<dbReference type="InterPro" id="IPR023188">
    <property type="entry name" value="DPS_DNA-bd_CS"/>
</dbReference>
<evidence type="ECO:0000256" key="1">
    <source>
        <dbReference type="ARBA" id="ARBA00009497"/>
    </source>
</evidence>
<dbReference type="PRINTS" id="PR01346">
    <property type="entry name" value="HELNAPAPROT"/>
</dbReference>
<feature type="domain" description="Ferritin/DPS" evidence="2">
    <location>
        <begin position="21"/>
        <end position="159"/>
    </location>
</feature>
<dbReference type="GO" id="GO:0008199">
    <property type="term" value="F:ferric iron binding"/>
    <property type="evidence" value="ECO:0007669"/>
    <property type="project" value="InterPro"/>
</dbReference>
<dbReference type="PIRSF" id="PIRSF005900">
    <property type="entry name" value="Dps"/>
    <property type="match status" value="1"/>
</dbReference>
<name>A0A644ZJP5_9ZZZZ</name>
<dbReference type="Gene3D" id="1.20.1260.10">
    <property type="match status" value="1"/>
</dbReference>
<protein>
    <submittedName>
        <fullName evidence="3">Fine tangled pili major subunit</fullName>
    </submittedName>
</protein>
<dbReference type="Pfam" id="PF00210">
    <property type="entry name" value="Ferritin"/>
    <property type="match status" value="1"/>
</dbReference>
<dbReference type="PROSITE" id="PS00818">
    <property type="entry name" value="DPS_1"/>
    <property type="match status" value="1"/>
</dbReference>
<dbReference type="GO" id="GO:0016722">
    <property type="term" value="F:oxidoreductase activity, acting on metal ions"/>
    <property type="evidence" value="ECO:0007669"/>
    <property type="project" value="InterPro"/>
</dbReference>
<evidence type="ECO:0000313" key="3">
    <source>
        <dbReference type="EMBL" id="MPM37984.1"/>
    </source>
</evidence>
<dbReference type="InterPro" id="IPR012347">
    <property type="entry name" value="Ferritin-like"/>
</dbReference>
<dbReference type="InterPro" id="IPR002177">
    <property type="entry name" value="DPS_DNA-bd"/>
</dbReference>
<accession>A0A644ZJP5</accession>
<dbReference type="PANTHER" id="PTHR42932">
    <property type="entry name" value="GENERAL STRESS PROTEIN 20U"/>
    <property type="match status" value="1"/>
</dbReference>
<dbReference type="InterPro" id="IPR008331">
    <property type="entry name" value="Ferritin_DPS_dom"/>
</dbReference>
<comment type="similarity">
    <text evidence="1">Belongs to the Dps family.</text>
</comment>
<dbReference type="PANTHER" id="PTHR42932:SF2">
    <property type="entry name" value="DNA PROTECTION DURING STARVATION PROTEIN 1"/>
    <property type="match status" value="1"/>
</dbReference>
<reference evidence="3" key="1">
    <citation type="submission" date="2019-08" db="EMBL/GenBank/DDBJ databases">
        <authorList>
            <person name="Kucharzyk K."/>
            <person name="Murdoch R.W."/>
            <person name="Higgins S."/>
            <person name="Loffler F."/>
        </authorList>
    </citation>
    <scope>NUCLEOTIDE SEQUENCE</scope>
</reference>
<dbReference type="EMBL" id="VSSQ01008133">
    <property type="protein sequence ID" value="MPM37984.1"/>
    <property type="molecule type" value="Genomic_DNA"/>
</dbReference>
<gene>
    <name evidence="3" type="primary">ftpA</name>
    <name evidence="3" type="ORF">SDC9_84607</name>
</gene>
<dbReference type="InterPro" id="IPR009078">
    <property type="entry name" value="Ferritin-like_SF"/>
</dbReference>
<comment type="caution">
    <text evidence="3">The sequence shown here is derived from an EMBL/GenBank/DDBJ whole genome shotgun (WGS) entry which is preliminary data.</text>
</comment>
<dbReference type="CDD" id="cd01043">
    <property type="entry name" value="DPS"/>
    <property type="match status" value="1"/>
</dbReference>
<organism evidence="3">
    <name type="scientific">bioreactor metagenome</name>
    <dbReference type="NCBI Taxonomy" id="1076179"/>
    <lineage>
        <taxon>unclassified sequences</taxon>
        <taxon>metagenomes</taxon>
        <taxon>ecological metagenomes</taxon>
    </lineage>
</organism>
<sequence length="164" mass="17933">MTVSAPQKSVNAFQASSELAANLQAVLVDLIALDLVGKQAHWNIVGPNFRDLHLNLDELVHVAREGSDDIAERMRATGAAPDGRPAVVAALTTLPEFPQGEISTHDAIERIVASINAAVGTIRRVHDQVDREDPTTSDILHKYIEDLEKQAWFIGSELRQPTVR</sequence>
<proteinExistence type="inferred from homology"/>